<protein>
    <submittedName>
        <fullName evidence="2">Uncharacterized protein</fullName>
    </submittedName>
</protein>
<keyword evidence="1" id="KW-0472">Membrane</keyword>
<dbReference type="KEGG" id="gsu:GSU3497"/>
<dbReference type="HOGENOM" id="CLU_2368858_0_0_7"/>
<keyword evidence="1" id="KW-1133">Transmembrane helix</keyword>
<organism evidence="2 3">
    <name type="scientific">Geobacter sulfurreducens (strain ATCC 51573 / DSM 12127 / PCA)</name>
    <dbReference type="NCBI Taxonomy" id="243231"/>
    <lineage>
        <taxon>Bacteria</taxon>
        <taxon>Pseudomonadati</taxon>
        <taxon>Thermodesulfobacteriota</taxon>
        <taxon>Desulfuromonadia</taxon>
        <taxon>Geobacterales</taxon>
        <taxon>Geobacteraceae</taxon>
        <taxon>Geobacter</taxon>
    </lineage>
</organism>
<dbReference type="RefSeq" id="WP_010941421.1">
    <property type="nucleotide sequence ID" value="NC_002939.5"/>
</dbReference>
<reference evidence="2 3" key="1">
    <citation type="journal article" date="2003" name="Science">
        <title>Genome of Geobacter sulfurreducens: metal reduction in subsurface environments.</title>
        <authorList>
            <person name="Methe B.A."/>
            <person name="Nelson K.E."/>
            <person name="Eisen J.A."/>
            <person name="Paulsen I.T."/>
            <person name="Nelson W."/>
            <person name="Heidelberg J.F."/>
            <person name="Wu D."/>
            <person name="Wu M."/>
            <person name="Ward N."/>
            <person name="Beanan M.J."/>
            <person name="Dodson R.J."/>
            <person name="Madupu R."/>
            <person name="Brinkac L.M."/>
            <person name="Daugherty S.C."/>
            <person name="DeBoy R.T."/>
            <person name="Durkin A.S."/>
            <person name="Gwinn M."/>
            <person name="Kolonay J.F."/>
            <person name="Sullivan S.A."/>
            <person name="Haft D.H."/>
            <person name="Selengut J."/>
            <person name="Davidsen T.M."/>
            <person name="Zafar N."/>
            <person name="White O."/>
            <person name="Tran B."/>
            <person name="Romero C."/>
            <person name="Forberger H.A."/>
            <person name="Weidman J."/>
            <person name="Khouri H."/>
            <person name="Feldblyum T.V."/>
            <person name="Utterback T.R."/>
            <person name="Van Aken S.E."/>
            <person name="Lovley D.R."/>
            <person name="Fraser C.M."/>
        </authorList>
    </citation>
    <scope>NUCLEOTIDE SEQUENCE [LARGE SCALE GENOMIC DNA]</scope>
    <source>
        <strain evidence="3">ATCC 51573 / DSM 12127 / PCA</strain>
    </source>
</reference>
<dbReference type="AlphaFoldDB" id="I7EEV5"/>
<keyword evidence="1" id="KW-0812">Transmembrane</keyword>
<sequence>MAKSNFEMYTGLYEMLVILIVSYIVYWKAKKGKVVADSRFWLKLIFIFWILLPYVFIADLQLSIKLLIGLITLAAGIIYGFGLVTLTHKIGKKHT</sequence>
<evidence type="ECO:0000313" key="3">
    <source>
        <dbReference type="Proteomes" id="UP000000577"/>
    </source>
</evidence>
<gene>
    <name evidence="2" type="ordered locus">GSU3497</name>
</gene>
<accession>I7EEV5</accession>
<name>I7EEV5_GEOSL</name>
<dbReference type="EMBL" id="AE017180">
    <property type="protein sequence ID" value="AFP20402.1"/>
    <property type="molecule type" value="Genomic_DNA"/>
</dbReference>
<feature type="transmembrane region" description="Helical" evidence="1">
    <location>
        <begin position="12"/>
        <end position="29"/>
    </location>
</feature>
<dbReference type="EnsemblBacteria" id="AFP20402">
    <property type="protein sequence ID" value="AFP20402"/>
    <property type="gene ID" value="GSU3497"/>
</dbReference>
<evidence type="ECO:0000256" key="1">
    <source>
        <dbReference type="SAM" id="Phobius"/>
    </source>
</evidence>
<evidence type="ECO:0000313" key="2">
    <source>
        <dbReference type="EMBL" id="AFP20402.1"/>
    </source>
</evidence>
<proteinExistence type="predicted"/>
<keyword evidence="3" id="KW-1185">Reference proteome</keyword>
<dbReference type="Proteomes" id="UP000000577">
    <property type="component" value="Chromosome"/>
</dbReference>
<reference evidence="2 3" key="2">
    <citation type="journal article" date="2012" name="BMC Genomics">
        <title>Comparative genomic analysis of Geobacter sulfurreducens KN400, a strain with enhanced capacity for extracellular electron transfer and electricity production.</title>
        <authorList>
            <person name="Butler J.E."/>
            <person name="Young N.D."/>
            <person name="Aklujkar M."/>
            <person name="Lovley D.R."/>
        </authorList>
    </citation>
    <scope>NUCLEOTIDE SEQUENCE [LARGE SCALE GENOMIC DNA]</scope>
    <source>
        <strain evidence="3">ATCC 51573 / DSM 12127 / PCA</strain>
    </source>
</reference>
<feature type="transmembrane region" description="Helical" evidence="1">
    <location>
        <begin position="64"/>
        <end position="86"/>
    </location>
</feature>
<feature type="transmembrane region" description="Helical" evidence="1">
    <location>
        <begin position="41"/>
        <end position="58"/>
    </location>
</feature>
<dbReference type="InParanoid" id="I7EEV5"/>